<dbReference type="AlphaFoldDB" id="H2Z5W5"/>
<keyword evidence="7" id="KW-1015">Disulfide bond</keyword>
<keyword evidence="6 8" id="KW-0472">Membrane</keyword>
<accession>H2Z5W5</accession>
<keyword evidence="3" id="KW-1003">Cell membrane</keyword>
<feature type="domain" description="Kazal-like" evidence="10">
    <location>
        <begin position="416"/>
        <end position="466"/>
    </location>
</feature>
<feature type="transmembrane region" description="Helical" evidence="8">
    <location>
        <begin position="535"/>
        <end position="554"/>
    </location>
</feature>
<feature type="transmembrane region" description="Helical" evidence="8">
    <location>
        <begin position="232"/>
        <end position="254"/>
    </location>
</feature>
<feature type="transmembrane region" description="Helical" evidence="8">
    <location>
        <begin position="61"/>
        <end position="82"/>
    </location>
</feature>
<feature type="transmembrane region" description="Helical" evidence="8">
    <location>
        <begin position="21"/>
        <end position="41"/>
    </location>
</feature>
<dbReference type="Proteomes" id="UP000007875">
    <property type="component" value="Unassembled WGS sequence"/>
</dbReference>
<comment type="similarity">
    <text evidence="2 8">Belongs to the organo anion transporter (TC 2.A.60) family.</text>
</comment>
<feature type="transmembrane region" description="Helical" evidence="8">
    <location>
        <begin position="150"/>
        <end position="174"/>
    </location>
</feature>
<dbReference type="Gene3D" id="1.20.1250.20">
    <property type="entry name" value="MFS general substrate transporter like domains"/>
    <property type="match status" value="1"/>
</dbReference>
<dbReference type="InterPro" id="IPR004156">
    <property type="entry name" value="OATP"/>
</dbReference>
<feature type="transmembrane region" description="Helical" evidence="8">
    <location>
        <begin position="301"/>
        <end position="322"/>
    </location>
</feature>
<dbReference type="PROSITE" id="PS51465">
    <property type="entry name" value="KAZAL_2"/>
    <property type="match status" value="1"/>
</dbReference>
<organism evidence="11 12">
    <name type="scientific">Ciona savignyi</name>
    <name type="common">Pacific transparent sea squirt</name>
    <dbReference type="NCBI Taxonomy" id="51511"/>
    <lineage>
        <taxon>Eukaryota</taxon>
        <taxon>Metazoa</taxon>
        <taxon>Chordata</taxon>
        <taxon>Tunicata</taxon>
        <taxon>Ascidiacea</taxon>
        <taxon>Phlebobranchia</taxon>
        <taxon>Cionidae</taxon>
        <taxon>Ciona</taxon>
    </lineage>
</organism>
<dbReference type="GeneTree" id="ENSGT01150000286985"/>
<dbReference type="STRING" id="51511.ENSCSAVP00000012977"/>
<evidence type="ECO:0000256" key="1">
    <source>
        <dbReference type="ARBA" id="ARBA00004651"/>
    </source>
</evidence>
<dbReference type="PANTHER" id="PTHR11388">
    <property type="entry name" value="ORGANIC ANION TRANSPORTER"/>
    <property type="match status" value="1"/>
</dbReference>
<dbReference type="InterPro" id="IPR036058">
    <property type="entry name" value="Kazal_dom_sf"/>
</dbReference>
<dbReference type="GO" id="GO:0016323">
    <property type="term" value="C:basolateral plasma membrane"/>
    <property type="evidence" value="ECO:0007669"/>
    <property type="project" value="TreeGrafter"/>
</dbReference>
<feature type="transmembrane region" description="Helical" evidence="8">
    <location>
        <begin position="342"/>
        <end position="364"/>
    </location>
</feature>
<dbReference type="PROSITE" id="PS50850">
    <property type="entry name" value="MFS"/>
    <property type="match status" value="1"/>
</dbReference>
<dbReference type="NCBIfam" id="TIGR00805">
    <property type="entry name" value="oat"/>
    <property type="match status" value="1"/>
</dbReference>
<feature type="transmembrane region" description="Helical" evidence="8">
    <location>
        <begin position="89"/>
        <end position="110"/>
    </location>
</feature>
<feature type="transmembrane region" description="Helical" evidence="8">
    <location>
        <begin position="495"/>
        <end position="515"/>
    </location>
</feature>
<evidence type="ECO:0000256" key="8">
    <source>
        <dbReference type="RuleBase" id="RU362056"/>
    </source>
</evidence>
<reference evidence="11" key="2">
    <citation type="submission" date="2025-08" db="UniProtKB">
        <authorList>
            <consortium name="Ensembl"/>
        </authorList>
    </citation>
    <scope>IDENTIFICATION</scope>
</reference>
<sequence length="637" mass="69320">MYGWGIIQPRCLQHLMNNAKAFLVLLTLANIMQGVIINGLLKISITSIERRFNLLSSESGLIVSGYDIAGCLTLLPLSYLGGKGHKPRWIGIGLIITSIGSLVLALPHFLTGPYDYKEGGSVGWLNDTLKNCEMKQQIFGPYFSINQMKYVFLFGQLLAGIGCTPLAVLAVTFIDESVDPQIYPVYIGVYYMGSLLGPAFGFILGGQLLKIFTEIGVTPTDINPESPQWVGAWWVGFVISGAILFIIAIPVLGFPRKLPSTLTRKSTVVNIKGVYSDEPESILTTVGGFARLLWLLRLNLTFLYLSVAAAVLGTLVSGFSTFGPKCIESQFGKSAAEAANLFGYVCIPAGAGGMLVGGFLMTGLKMSYKSSLRMCFCMSIIGLFAQFSLTLHCNDIPMAGVNIPYAHESDETLSPQLPLNSCNANCSCQSNTYAPVCGSDGVTYYSSCFAGCQLHQTSDHHYSNCTCIPPVQSNNFTTTITEHGKCLTVCWWHDFILVGLFFVIGTTFTCAVPGVDLSLRCFPQRLRSLAVGVQWILIRTLGTIPGPIIFGAMIDSTCQIWNKRLKCAEGVGSCVMYKNQELSFSLLILSVIYKVSAFQFRVLVYYSLALPCCLTSQLDCLHPSPPLPPTESLNPHC</sequence>
<evidence type="ECO:0000256" key="2">
    <source>
        <dbReference type="ARBA" id="ARBA00009657"/>
    </source>
</evidence>
<reference evidence="12" key="1">
    <citation type="submission" date="2003-08" db="EMBL/GenBank/DDBJ databases">
        <authorList>
            <person name="Birren B."/>
            <person name="Nusbaum C."/>
            <person name="Abebe A."/>
            <person name="Abouelleil A."/>
            <person name="Adekoya E."/>
            <person name="Ait-zahra M."/>
            <person name="Allen N."/>
            <person name="Allen T."/>
            <person name="An P."/>
            <person name="Anderson M."/>
            <person name="Anderson S."/>
            <person name="Arachchi H."/>
            <person name="Armbruster J."/>
            <person name="Bachantsang P."/>
            <person name="Baldwin J."/>
            <person name="Barry A."/>
            <person name="Bayul T."/>
            <person name="Blitshsteyn B."/>
            <person name="Bloom T."/>
            <person name="Blye J."/>
            <person name="Boguslavskiy L."/>
            <person name="Borowsky M."/>
            <person name="Boukhgalter B."/>
            <person name="Brunache A."/>
            <person name="Butler J."/>
            <person name="Calixte N."/>
            <person name="Calvo S."/>
            <person name="Camarata J."/>
            <person name="Campo K."/>
            <person name="Chang J."/>
            <person name="Cheshatsang Y."/>
            <person name="Citroen M."/>
            <person name="Collymore A."/>
            <person name="Considine T."/>
            <person name="Cook A."/>
            <person name="Cooke P."/>
            <person name="Corum B."/>
            <person name="Cuomo C."/>
            <person name="David R."/>
            <person name="Dawoe T."/>
            <person name="Degray S."/>
            <person name="Dodge S."/>
            <person name="Dooley K."/>
            <person name="Dorje P."/>
            <person name="Dorjee K."/>
            <person name="Dorris L."/>
            <person name="Duffey N."/>
            <person name="Dupes A."/>
            <person name="Elkins T."/>
            <person name="Engels R."/>
            <person name="Erickson J."/>
            <person name="Farina A."/>
            <person name="Faro S."/>
            <person name="Ferreira P."/>
            <person name="Fischer H."/>
            <person name="Fitzgerald M."/>
            <person name="Foley K."/>
            <person name="Gage D."/>
            <person name="Galagan J."/>
            <person name="Gearin G."/>
            <person name="Gnerre S."/>
            <person name="Gnirke A."/>
            <person name="Goyette A."/>
            <person name="Graham J."/>
            <person name="Grandbois E."/>
            <person name="Gyaltsen K."/>
            <person name="Hafez N."/>
            <person name="Hagopian D."/>
            <person name="Hagos B."/>
            <person name="Hall J."/>
            <person name="Hatcher B."/>
            <person name="Heller A."/>
            <person name="Higgins H."/>
            <person name="Honan T."/>
            <person name="Horn A."/>
            <person name="Houde N."/>
            <person name="Hughes L."/>
            <person name="Hulme W."/>
            <person name="Husby E."/>
            <person name="Iliev I."/>
            <person name="Jaffe D."/>
            <person name="Jones C."/>
            <person name="Kamal M."/>
            <person name="Kamat A."/>
            <person name="Kamvysselis M."/>
            <person name="Karlsson E."/>
            <person name="Kells C."/>
            <person name="Kieu A."/>
            <person name="Kisner P."/>
            <person name="Kodira C."/>
            <person name="Kulbokas E."/>
            <person name="Labutti K."/>
            <person name="Lama D."/>
            <person name="Landers T."/>
            <person name="Leger J."/>
            <person name="Levine S."/>
            <person name="Lewis D."/>
            <person name="Lewis T."/>
            <person name="Lindblad-toh K."/>
            <person name="Liu X."/>
            <person name="Lokyitsang T."/>
            <person name="Lokyitsang Y."/>
            <person name="Lucien O."/>
            <person name="Lui A."/>
            <person name="Ma L.J."/>
            <person name="Mabbitt R."/>
            <person name="Macdonald J."/>
            <person name="Maclean C."/>
            <person name="Major J."/>
            <person name="Manning J."/>
            <person name="Marabella R."/>
            <person name="Maru K."/>
            <person name="Matthews C."/>
            <person name="Mauceli E."/>
            <person name="Mccarthy M."/>
            <person name="Mcdonough S."/>
            <person name="Mcghee T."/>
            <person name="Meldrim J."/>
            <person name="Meneus L."/>
            <person name="Mesirov J."/>
            <person name="Mihalev A."/>
            <person name="Mihova T."/>
            <person name="Mikkelsen T."/>
            <person name="Mlenga V."/>
            <person name="Moru K."/>
            <person name="Mozes J."/>
            <person name="Mulrain L."/>
            <person name="Munson G."/>
            <person name="Naylor J."/>
            <person name="Newes C."/>
            <person name="Nguyen C."/>
            <person name="Nguyen N."/>
            <person name="Nguyen T."/>
            <person name="Nicol R."/>
            <person name="Nielsen C."/>
            <person name="Nizzari M."/>
            <person name="Norbu C."/>
            <person name="Norbu N."/>
            <person name="O'donnell P."/>
            <person name="Okoawo O."/>
            <person name="O'leary S."/>
            <person name="Omotosho B."/>
            <person name="O'neill K."/>
            <person name="Osman S."/>
            <person name="Parker S."/>
            <person name="Perrin D."/>
            <person name="Phunkhang P."/>
            <person name="Piqani B."/>
            <person name="Purcell S."/>
            <person name="Rachupka T."/>
            <person name="Ramasamy U."/>
            <person name="Rameau R."/>
            <person name="Ray V."/>
            <person name="Raymond C."/>
            <person name="Retta R."/>
            <person name="Richardson S."/>
            <person name="Rise C."/>
            <person name="Rodriguez J."/>
            <person name="Rogers J."/>
            <person name="Rogov P."/>
            <person name="Rutman M."/>
            <person name="Schupbach R."/>
            <person name="Seaman C."/>
            <person name="Settipalli S."/>
            <person name="Sharpe T."/>
            <person name="Sheridan J."/>
            <person name="Sherpa N."/>
            <person name="Shi J."/>
            <person name="Smirnov S."/>
            <person name="Smith C."/>
            <person name="Sougnez C."/>
            <person name="Spencer B."/>
            <person name="Stalker J."/>
            <person name="Stange-thomann N."/>
            <person name="Stavropoulos S."/>
            <person name="Stetson K."/>
            <person name="Stone C."/>
            <person name="Stone S."/>
            <person name="Stubbs M."/>
            <person name="Talamas J."/>
            <person name="Tchuinga P."/>
            <person name="Tenzing P."/>
            <person name="Tesfaye S."/>
            <person name="Theodore J."/>
            <person name="Thoulutsang Y."/>
            <person name="Topham K."/>
            <person name="Towey S."/>
            <person name="Tsamla T."/>
            <person name="Tsomo N."/>
            <person name="Vallee D."/>
            <person name="Vassiliev H."/>
            <person name="Venkataraman V."/>
            <person name="Vinson J."/>
            <person name="Vo A."/>
            <person name="Wade C."/>
            <person name="Wang S."/>
            <person name="Wangchuk T."/>
            <person name="Wangdi T."/>
            <person name="Whittaker C."/>
            <person name="Wilkinson J."/>
            <person name="Wu Y."/>
            <person name="Wyman D."/>
            <person name="Yadav S."/>
            <person name="Yang S."/>
            <person name="Yang X."/>
            <person name="Yeager S."/>
            <person name="Yee E."/>
            <person name="Young G."/>
            <person name="Zainoun J."/>
            <person name="Zembeck L."/>
            <person name="Zimmer A."/>
            <person name="Zody M."/>
            <person name="Lander E."/>
        </authorList>
    </citation>
    <scope>NUCLEOTIDE SEQUENCE [LARGE SCALE GENOMIC DNA]</scope>
</reference>
<evidence type="ECO:0000256" key="7">
    <source>
        <dbReference type="ARBA" id="ARBA00023157"/>
    </source>
</evidence>
<name>H2Z5W5_CIOSA</name>
<dbReference type="SUPFAM" id="SSF100895">
    <property type="entry name" value="Kazal-type serine protease inhibitors"/>
    <property type="match status" value="1"/>
</dbReference>
<dbReference type="Gene3D" id="3.30.60.30">
    <property type="match status" value="1"/>
</dbReference>
<dbReference type="Pfam" id="PF03137">
    <property type="entry name" value="OATP"/>
    <property type="match status" value="1"/>
</dbReference>
<dbReference type="GO" id="GO:0015347">
    <property type="term" value="F:sodium-independent organic anion transmembrane transporter activity"/>
    <property type="evidence" value="ECO:0007669"/>
    <property type="project" value="TreeGrafter"/>
</dbReference>
<protein>
    <recommendedName>
        <fullName evidence="8">Solute carrier organic anion transporter family member</fullName>
    </recommendedName>
</protein>
<evidence type="ECO:0000313" key="11">
    <source>
        <dbReference type="Ensembl" id="ENSCSAVP00000012977.1"/>
    </source>
</evidence>
<keyword evidence="8" id="KW-0813">Transport</keyword>
<evidence type="ECO:0000256" key="4">
    <source>
        <dbReference type="ARBA" id="ARBA00022692"/>
    </source>
</evidence>
<dbReference type="Ensembl" id="ENSCSAVT00000013126.1">
    <property type="protein sequence ID" value="ENSCSAVP00000012977.1"/>
    <property type="gene ID" value="ENSCSAVG00000007622.1"/>
</dbReference>
<dbReference type="OMA" id="NATCNAQ"/>
<keyword evidence="12" id="KW-1185">Reference proteome</keyword>
<feature type="transmembrane region" description="Helical" evidence="8">
    <location>
        <begin position="186"/>
        <end position="212"/>
    </location>
</feature>
<dbReference type="GO" id="GO:0043252">
    <property type="term" value="P:sodium-independent organic anion transport"/>
    <property type="evidence" value="ECO:0007669"/>
    <property type="project" value="TreeGrafter"/>
</dbReference>
<comment type="caution">
    <text evidence="8">Lacks conserved residue(s) required for the propagation of feature annotation.</text>
</comment>
<comment type="subcellular location">
    <subcellularLocation>
        <location evidence="1 8">Cell membrane</location>
        <topology evidence="1 8">Multi-pass membrane protein</topology>
    </subcellularLocation>
</comment>
<evidence type="ECO:0000259" key="10">
    <source>
        <dbReference type="PROSITE" id="PS51465"/>
    </source>
</evidence>
<evidence type="ECO:0000256" key="5">
    <source>
        <dbReference type="ARBA" id="ARBA00022989"/>
    </source>
</evidence>
<dbReference type="PANTHER" id="PTHR11388:SF100">
    <property type="entry name" value="SOLUTE CARRIER ORGANIC ANION TRANSPORTER FAMILY MEMBER 4A1"/>
    <property type="match status" value="1"/>
</dbReference>
<proteinExistence type="inferred from homology"/>
<keyword evidence="4 8" id="KW-0812">Transmembrane</keyword>
<dbReference type="InterPro" id="IPR002350">
    <property type="entry name" value="Kazal_dom"/>
</dbReference>
<dbReference type="InterPro" id="IPR036259">
    <property type="entry name" value="MFS_trans_sf"/>
</dbReference>
<reference evidence="11" key="3">
    <citation type="submission" date="2025-09" db="UniProtKB">
        <authorList>
            <consortium name="Ensembl"/>
        </authorList>
    </citation>
    <scope>IDENTIFICATION</scope>
</reference>
<dbReference type="eggNOG" id="KOG3626">
    <property type="taxonomic scope" value="Eukaryota"/>
</dbReference>
<evidence type="ECO:0000259" key="9">
    <source>
        <dbReference type="PROSITE" id="PS50850"/>
    </source>
</evidence>
<evidence type="ECO:0000256" key="3">
    <source>
        <dbReference type="ARBA" id="ARBA00022475"/>
    </source>
</evidence>
<feature type="domain" description="Major facilitator superfamily (MFS) profile" evidence="9">
    <location>
        <begin position="22"/>
        <end position="608"/>
    </location>
</feature>
<keyword evidence="5 8" id="KW-1133">Transmembrane helix</keyword>
<keyword evidence="8" id="KW-0406">Ion transport</keyword>
<dbReference type="HOGENOM" id="CLU_008954_1_2_1"/>
<evidence type="ECO:0000313" key="12">
    <source>
        <dbReference type="Proteomes" id="UP000007875"/>
    </source>
</evidence>
<dbReference type="GO" id="GO:0006811">
    <property type="term" value="P:monoatomic ion transport"/>
    <property type="evidence" value="ECO:0007669"/>
    <property type="project" value="UniProtKB-KW"/>
</dbReference>
<dbReference type="InParanoid" id="H2Z5W5"/>
<dbReference type="InterPro" id="IPR020846">
    <property type="entry name" value="MFS_dom"/>
</dbReference>
<dbReference type="Pfam" id="PF07648">
    <property type="entry name" value="Kazal_2"/>
    <property type="match status" value="1"/>
</dbReference>
<dbReference type="SUPFAM" id="SSF103473">
    <property type="entry name" value="MFS general substrate transporter"/>
    <property type="match status" value="1"/>
</dbReference>
<evidence type="ECO:0000256" key="6">
    <source>
        <dbReference type="ARBA" id="ARBA00023136"/>
    </source>
</evidence>